<dbReference type="AlphaFoldDB" id="A0AA86SNC4"/>
<keyword evidence="2" id="KW-0732">Signal</keyword>
<dbReference type="Proteomes" id="UP001189624">
    <property type="component" value="Chromosome 5"/>
</dbReference>
<name>A0AA86SNC4_9FABA</name>
<protein>
    <submittedName>
        <fullName evidence="3">Uncharacterized protein</fullName>
    </submittedName>
</protein>
<evidence type="ECO:0000313" key="4">
    <source>
        <dbReference type="Proteomes" id="UP001189624"/>
    </source>
</evidence>
<proteinExistence type="predicted"/>
<feature type="signal peptide" evidence="2">
    <location>
        <begin position="1"/>
        <end position="20"/>
    </location>
</feature>
<dbReference type="Gramene" id="rna-AYBTSS11_LOCUS17232">
    <property type="protein sequence ID" value="CAJ1957497.1"/>
    <property type="gene ID" value="gene-AYBTSS11_LOCUS17232"/>
</dbReference>
<accession>A0AA86SNC4</accession>
<evidence type="ECO:0000256" key="1">
    <source>
        <dbReference type="SAM" id="MobiDB-lite"/>
    </source>
</evidence>
<evidence type="ECO:0000313" key="3">
    <source>
        <dbReference type="EMBL" id="CAJ1957497.1"/>
    </source>
</evidence>
<evidence type="ECO:0000256" key="2">
    <source>
        <dbReference type="SAM" id="SignalP"/>
    </source>
</evidence>
<keyword evidence="4" id="KW-1185">Reference proteome</keyword>
<sequence length="126" mass="13788">MPWGNIIGIGCIVMLCRVKSAPFYSVAERRSLPPAFKNDEDEVRGAAGHDVPQDGRLLSPCRWGIRSWVALSSVAGFGGPKLTWLHQKPSSLEARLVRRPSRSARSRPTALPKPITYRSLGPIAGK</sequence>
<feature type="chain" id="PRO_5041700103" evidence="2">
    <location>
        <begin position="21"/>
        <end position="126"/>
    </location>
</feature>
<feature type="region of interest" description="Disordered" evidence="1">
    <location>
        <begin position="95"/>
        <end position="126"/>
    </location>
</feature>
<organism evidence="3 4">
    <name type="scientific">Sphenostylis stenocarpa</name>
    <dbReference type="NCBI Taxonomy" id="92480"/>
    <lineage>
        <taxon>Eukaryota</taxon>
        <taxon>Viridiplantae</taxon>
        <taxon>Streptophyta</taxon>
        <taxon>Embryophyta</taxon>
        <taxon>Tracheophyta</taxon>
        <taxon>Spermatophyta</taxon>
        <taxon>Magnoliopsida</taxon>
        <taxon>eudicotyledons</taxon>
        <taxon>Gunneridae</taxon>
        <taxon>Pentapetalae</taxon>
        <taxon>rosids</taxon>
        <taxon>fabids</taxon>
        <taxon>Fabales</taxon>
        <taxon>Fabaceae</taxon>
        <taxon>Papilionoideae</taxon>
        <taxon>50 kb inversion clade</taxon>
        <taxon>NPAAA clade</taxon>
        <taxon>indigoferoid/millettioid clade</taxon>
        <taxon>Phaseoleae</taxon>
        <taxon>Sphenostylis</taxon>
    </lineage>
</organism>
<reference evidence="3" key="1">
    <citation type="submission" date="2023-10" db="EMBL/GenBank/DDBJ databases">
        <authorList>
            <person name="Domelevo Entfellner J.-B."/>
        </authorList>
    </citation>
    <scope>NUCLEOTIDE SEQUENCE</scope>
</reference>
<dbReference type="EMBL" id="OY731402">
    <property type="protein sequence ID" value="CAJ1957497.1"/>
    <property type="molecule type" value="Genomic_DNA"/>
</dbReference>
<gene>
    <name evidence="3" type="ORF">AYBTSS11_LOCUS17232</name>
</gene>